<accession>A0A382YXT3</accession>
<protein>
    <submittedName>
        <fullName evidence="1">Uncharacterized protein</fullName>
    </submittedName>
</protein>
<gene>
    <name evidence="1" type="ORF">METZ01_LOCUS440908</name>
</gene>
<organism evidence="1">
    <name type="scientific">marine metagenome</name>
    <dbReference type="NCBI Taxonomy" id="408172"/>
    <lineage>
        <taxon>unclassified sequences</taxon>
        <taxon>metagenomes</taxon>
        <taxon>ecological metagenomes</taxon>
    </lineage>
</organism>
<reference evidence="1" key="1">
    <citation type="submission" date="2018-05" db="EMBL/GenBank/DDBJ databases">
        <authorList>
            <person name="Lanie J.A."/>
            <person name="Ng W.-L."/>
            <person name="Kazmierczak K.M."/>
            <person name="Andrzejewski T.M."/>
            <person name="Davidsen T.M."/>
            <person name="Wayne K.J."/>
            <person name="Tettelin H."/>
            <person name="Glass J.I."/>
            <person name="Rusch D."/>
            <person name="Podicherti R."/>
            <person name="Tsui H.-C.T."/>
            <person name="Winkler M.E."/>
        </authorList>
    </citation>
    <scope>NUCLEOTIDE SEQUENCE</scope>
</reference>
<proteinExistence type="predicted"/>
<name>A0A382YXT3_9ZZZZ</name>
<sequence length="67" mass="7804">MKNVHDELSRCIIQMLFKEPFFNHLLSGIVRTITEKVPTMAVGFSGNQVHLLVNERFFIKELRSKTN</sequence>
<dbReference type="AlphaFoldDB" id="A0A382YXT3"/>
<feature type="non-terminal residue" evidence="1">
    <location>
        <position position="67"/>
    </location>
</feature>
<dbReference type="EMBL" id="UINC01179393">
    <property type="protein sequence ID" value="SVD88054.1"/>
    <property type="molecule type" value="Genomic_DNA"/>
</dbReference>
<evidence type="ECO:0000313" key="1">
    <source>
        <dbReference type="EMBL" id="SVD88054.1"/>
    </source>
</evidence>